<dbReference type="InterPro" id="IPR003593">
    <property type="entry name" value="AAA+_ATPase"/>
</dbReference>
<evidence type="ECO:0000313" key="5">
    <source>
        <dbReference type="EMBL" id="KRL09987.1"/>
    </source>
</evidence>
<dbReference type="SMART" id="SM00382">
    <property type="entry name" value="AAA"/>
    <property type="match status" value="1"/>
</dbReference>
<feature type="domain" description="ABC transporter" evidence="4">
    <location>
        <begin position="2"/>
        <end position="199"/>
    </location>
</feature>
<dbReference type="SUPFAM" id="SSF52540">
    <property type="entry name" value="P-loop containing nucleoside triphosphate hydrolases"/>
    <property type="match status" value="1"/>
</dbReference>
<dbReference type="Pfam" id="PF00005">
    <property type="entry name" value="ABC_tran"/>
    <property type="match status" value="1"/>
</dbReference>
<dbReference type="Proteomes" id="UP000051330">
    <property type="component" value="Unassembled WGS sequence"/>
</dbReference>
<dbReference type="Gene3D" id="3.40.50.300">
    <property type="entry name" value="P-loop containing nucleotide triphosphate hydrolases"/>
    <property type="match status" value="1"/>
</dbReference>
<dbReference type="InterPro" id="IPR027417">
    <property type="entry name" value="P-loop_NTPase"/>
</dbReference>
<name>A0A0R1N0A9_9LACO</name>
<dbReference type="OrthoDB" id="9804819at2"/>
<dbReference type="STRING" id="1423792.FD09_GL001030"/>
<dbReference type="PATRIC" id="fig|1423792.3.peg.1052"/>
<dbReference type="GO" id="GO:0016887">
    <property type="term" value="F:ATP hydrolysis activity"/>
    <property type="evidence" value="ECO:0007669"/>
    <property type="project" value="InterPro"/>
</dbReference>
<dbReference type="CDD" id="cd03230">
    <property type="entry name" value="ABC_DR_subfamily_A"/>
    <property type="match status" value="1"/>
</dbReference>
<dbReference type="PANTHER" id="PTHR42939:SF1">
    <property type="entry name" value="ABC TRANSPORTER ATP-BINDING PROTEIN ALBC-RELATED"/>
    <property type="match status" value="1"/>
</dbReference>
<dbReference type="InterPro" id="IPR003439">
    <property type="entry name" value="ABC_transporter-like_ATP-bd"/>
</dbReference>
<keyword evidence="3 5" id="KW-0067">ATP-binding</keyword>
<comment type="caution">
    <text evidence="5">The sequence shown here is derived from an EMBL/GenBank/DDBJ whole genome shotgun (WGS) entry which is preliminary data.</text>
</comment>
<dbReference type="AlphaFoldDB" id="A0A0R1N0A9"/>
<evidence type="ECO:0000313" key="6">
    <source>
        <dbReference type="Proteomes" id="UP000051330"/>
    </source>
</evidence>
<dbReference type="InterPro" id="IPR051782">
    <property type="entry name" value="ABC_Transporter_VariousFunc"/>
</dbReference>
<keyword evidence="2" id="KW-0547">Nucleotide-binding</keyword>
<evidence type="ECO:0000256" key="3">
    <source>
        <dbReference type="ARBA" id="ARBA00022840"/>
    </source>
</evidence>
<evidence type="ECO:0000256" key="2">
    <source>
        <dbReference type="ARBA" id="ARBA00022741"/>
    </source>
</evidence>
<evidence type="ECO:0000256" key="1">
    <source>
        <dbReference type="ARBA" id="ARBA00022448"/>
    </source>
</evidence>
<sequence length="201" mass="22241">MLTVTHVEKVFSGQKVLDDVNLTLSAGEVIHISGGNGSGKSTLLKIIADWLKPDAGTSVIDGHVELGALIENPGFIETETLKRNLLFLLSIRHQTKLETVLPLVSRFGLDIQNRASMKKYSIGMREKVGIIQAVMEDQQLILLDEPTRGLDEQSLTELVKLIAELRQQGKTIIIASHDQATPIAYTDRYVLERGELTRITD</sequence>
<gene>
    <name evidence="5" type="ORF">FD09_GL001030</name>
</gene>
<dbReference type="PANTHER" id="PTHR42939">
    <property type="entry name" value="ABC TRANSPORTER ATP-BINDING PROTEIN ALBC-RELATED"/>
    <property type="match status" value="1"/>
</dbReference>
<dbReference type="RefSeq" id="WP_057822173.1">
    <property type="nucleotide sequence ID" value="NZ_AZEC01000016.1"/>
</dbReference>
<reference evidence="5 6" key="1">
    <citation type="journal article" date="2015" name="Genome Announc.">
        <title>Expanding the biotechnology potential of lactobacilli through comparative genomics of 213 strains and associated genera.</title>
        <authorList>
            <person name="Sun Z."/>
            <person name="Harris H.M."/>
            <person name="McCann A."/>
            <person name="Guo C."/>
            <person name="Argimon S."/>
            <person name="Zhang W."/>
            <person name="Yang X."/>
            <person name="Jeffery I.B."/>
            <person name="Cooney J.C."/>
            <person name="Kagawa T.F."/>
            <person name="Liu W."/>
            <person name="Song Y."/>
            <person name="Salvetti E."/>
            <person name="Wrobel A."/>
            <person name="Rasinkangas P."/>
            <person name="Parkhill J."/>
            <person name="Rea M.C."/>
            <person name="O'Sullivan O."/>
            <person name="Ritari J."/>
            <person name="Douillard F.P."/>
            <person name="Paul Ross R."/>
            <person name="Yang R."/>
            <person name="Briner A.E."/>
            <person name="Felis G.E."/>
            <person name="de Vos W.M."/>
            <person name="Barrangou R."/>
            <person name="Klaenhammer T.R."/>
            <person name="Caufield P.W."/>
            <person name="Cui Y."/>
            <person name="Zhang H."/>
            <person name="O'Toole P.W."/>
        </authorList>
    </citation>
    <scope>NUCLEOTIDE SEQUENCE [LARGE SCALE GENOMIC DNA]</scope>
    <source>
        <strain evidence="5 6">DSM 12744</strain>
    </source>
</reference>
<evidence type="ECO:0000259" key="4">
    <source>
        <dbReference type="PROSITE" id="PS50893"/>
    </source>
</evidence>
<keyword evidence="1" id="KW-0813">Transport</keyword>
<dbReference type="PROSITE" id="PS50893">
    <property type="entry name" value="ABC_TRANSPORTER_2"/>
    <property type="match status" value="1"/>
</dbReference>
<keyword evidence="6" id="KW-1185">Reference proteome</keyword>
<dbReference type="EMBL" id="AZEC01000016">
    <property type="protein sequence ID" value="KRL09987.1"/>
    <property type="molecule type" value="Genomic_DNA"/>
</dbReference>
<dbReference type="GO" id="GO:0005524">
    <property type="term" value="F:ATP binding"/>
    <property type="evidence" value="ECO:0007669"/>
    <property type="project" value="UniProtKB-KW"/>
</dbReference>
<organism evidence="5 6">
    <name type="scientific">Schleiferilactobacillus perolens DSM 12744</name>
    <dbReference type="NCBI Taxonomy" id="1423792"/>
    <lineage>
        <taxon>Bacteria</taxon>
        <taxon>Bacillati</taxon>
        <taxon>Bacillota</taxon>
        <taxon>Bacilli</taxon>
        <taxon>Lactobacillales</taxon>
        <taxon>Lactobacillaceae</taxon>
        <taxon>Schleiferilactobacillus</taxon>
    </lineage>
</organism>
<accession>A0A0R1N0A9</accession>
<proteinExistence type="predicted"/>
<protein>
    <submittedName>
        <fullName evidence="5">ABC transporter ATP-binding protein</fullName>
    </submittedName>
</protein>